<protein>
    <submittedName>
        <fullName evidence="1">Uncharacterized protein</fullName>
    </submittedName>
</protein>
<dbReference type="EMBL" id="JANCNS010000001">
    <property type="protein sequence ID" value="MCP9199249.1"/>
    <property type="molecule type" value="Genomic_DNA"/>
</dbReference>
<name>A0A9X2I108_9FLAO</name>
<evidence type="ECO:0000313" key="1">
    <source>
        <dbReference type="EMBL" id="MCP9199249.1"/>
    </source>
</evidence>
<reference evidence="1" key="1">
    <citation type="submission" date="2022-07" db="EMBL/GenBank/DDBJ databases">
        <title>Gramela sediminis sp. nov., isolated from deep-sea sediment of the Indian Ocean.</title>
        <authorList>
            <person name="Shi H."/>
        </authorList>
    </citation>
    <scope>NUCLEOTIDE SEQUENCE</scope>
    <source>
        <strain evidence="1">GC03-9</strain>
    </source>
</reference>
<sequence length="117" mass="13579">MEDRDIHILYYNQSGIGFLWNNIPTKSKIQLVFRDMNLEFEKPELELFRELISNTITHYSGCKKCENPDHCQNILLLTPLTGLSLILSTKELESIKDLIEGVIFNLNLENLLDDLIL</sequence>
<organism evidence="1 2">
    <name type="scientific">Christiangramia oceanisediminis</name>
    <dbReference type="NCBI Taxonomy" id="2920386"/>
    <lineage>
        <taxon>Bacteria</taxon>
        <taxon>Pseudomonadati</taxon>
        <taxon>Bacteroidota</taxon>
        <taxon>Flavobacteriia</taxon>
        <taxon>Flavobacteriales</taxon>
        <taxon>Flavobacteriaceae</taxon>
        <taxon>Christiangramia</taxon>
    </lineage>
</organism>
<gene>
    <name evidence="1" type="ORF">MKO06_04975</name>
</gene>
<proteinExistence type="predicted"/>
<dbReference type="RefSeq" id="WP_241549554.1">
    <property type="nucleotide sequence ID" value="NZ_JANCNS010000001.1"/>
</dbReference>
<comment type="caution">
    <text evidence="1">The sequence shown here is derived from an EMBL/GenBank/DDBJ whole genome shotgun (WGS) entry which is preliminary data.</text>
</comment>
<keyword evidence="2" id="KW-1185">Reference proteome</keyword>
<dbReference type="InterPro" id="IPR046508">
    <property type="entry name" value="DUF6686"/>
</dbReference>
<evidence type="ECO:0000313" key="2">
    <source>
        <dbReference type="Proteomes" id="UP001155280"/>
    </source>
</evidence>
<dbReference type="Pfam" id="PF20391">
    <property type="entry name" value="DUF6686"/>
    <property type="match status" value="1"/>
</dbReference>
<accession>A0A9X2I108</accession>
<dbReference type="Proteomes" id="UP001155280">
    <property type="component" value="Unassembled WGS sequence"/>
</dbReference>
<dbReference type="AlphaFoldDB" id="A0A9X2I108"/>